<dbReference type="GO" id="GO:0006032">
    <property type="term" value="P:chitin catabolic process"/>
    <property type="evidence" value="ECO:0007669"/>
    <property type="project" value="InterPro"/>
</dbReference>
<dbReference type="EMBL" id="JAYWIO010000005">
    <property type="protein sequence ID" value="KAK7259103.1"/>
    <property type="molecule type" value="Genomic_DNA"/>
</dbReference>
<dbReference type="Proteomes" id="UP001372338">
    <property type="component" value="Unassembled WGS sequence"/>
</dbReference>
<accession>A0AAN9HWU8</accession>
<name>A0AAN9HWU8_CROPI</name>
<sequence length="179" mass="19922">MACSRQQWGTFCGAGEDFHNLASLLLDSTHRTTHCLLDEALLAPCSFIPNLLKAWTLEANVNYSGSSLPELLRFYFTRTLPFLLYRNSSGYNYGPAGKALGFDGLKNPEIVSNNSIIAFKTALWFWMTVRNGTLSCHNVMAGKYVLTKEDIAANRTLGYAKLFNVYTGSNLDCAFQKPL</sequence>
<dbReference type="SUPFAM" id="SSF53955">
    <property type="entry name" value="Lysozyme-like"/>
    <property type="match status" value="1"/>
</dbReference>
<dbReference type="GO" id="GO:0004568">
    <property type="term" value="F:chitinase activity"/>
    <property type="evidence" value="ECO:0007669"/>
    <property type="project" value="InterPro"/>
</dbReference>
<dbReference type="PANTHER" id="PTHR22595">
    <property type="entry name" value="CHITINASE-RELATED"/>
    <property type="match status" value="1"/>
</dbReference>
<evidence type="ECO:0000259" key="2">
    <source>
        <dbReference type="PROSITE" id="PS00774"/>
    </source>
</evidence>
<evidence type="ECO:0000313" key="3">
    <source>
        <dbReference type="EMBL" id="KAK7259103.1"/>
    </source>
</evidence>
<feature type="domain" description="Glycoside hydrolase family 19 catalytic" evidence="2">
    <location>
        <begin position="117"/>
        <end position="127"/>
    </location>
</feature>
<dbReference type="AlphaFoldDB" id="A0AAN9HWU8"/>
<keyword evidence="4" id="KW-1185">Reference proteome</keyword>
<gene>
    <name evidence="3" type="ORF">RIF29_24700</name>
</gene>
<evidence type="ECO:0000256" key="1">
    <source>
        <dbReference type="ARBA" id="ARBA00022669"/>
    </source>
</evidence>
<dbReference type="PROSITE" id="PS00774">
    <property type="entry name" value="CHITINASE_19_2"/>
    <property type="match status" value="1"/>
</dbReference>
<dbReference type="Gene3D" id="1.10.530.10">
    <property type="match status" value="1"/>
</dbReference>
<dbReference type="Pfam" id="PF00182">
    <property type="entry name" value="Glyco_hydro_19"/>
    <property type="match status" value="1"/>
</dbReference>
<reference evidence="3 4" key="1">
    <citation type="submission" date="2024-01" db="EMBL/GenBank/DDBJ databases">
        <title>The genomes of 5 underutilized Papilionoideae crops provide insights into root nodulation and disease resistanc.</title>
        <authorList>
            <person name="Yuan L."/>
        </authorList>
    </citation>
    <scope>NUCLEOTIDE SEQUENCE [LARGE SCALE GENOMIC DNA]</scope>
    <source>
        <strain evidence="3">ZHUSHIDOU_FW_LH</strain>
        <tissue evidence="3">Leaf</tissue>
    </source>
</reference>
<protein>
    <recommendedName>
        <fullName evidence="2">Glycoside hydrolase family 19 catalytic domain-containing protein</fullName>
    </recommendedName>
</protein>
<evidence type="ECO:0000313" key="4">
    <source>
        <dbReference type="Proteomes" id="UP001372338"/>
    </source>
</evidence>
<organism evidence="3 4">
    <name type="scientific">Crotalaria pallida</name>
    <name type="common">Smooth rattlebox</name>
    <name type="synonym">Crotalaria striata</name>
    <dbReference type="NCBI Taxonomy" id="3830"/>
    <lineage>
        <taxon>Eukaryota</taxon>
        <taxon>Viridiplantae</taxon>
        <taxon>Streptophyta</taxon>
        <taxon>Embryophyta</taxon>
        <taxon>Tracheophyta</taxon>
        <taxon>Spermatophyta</taxon>
        <taxon>Magnoliopsida</taxon>
        <taxon>eudicotyledons</taxon>
        <taxon>Gunneridae</taxon>
        <taxon>Pentapetalae</taxon>
        <taxon>rosids</taxon>
        <taxon>fabids</taxon>
        <taxon>Fabales</taxon>
        <taxon>Fabaceae</taxon>
        <taxon>Papilionoideae</taxon>
        <taxon>50 kb inversion clade</taxon>
        <taxon>genistoids sensu lato</taxon>
        <taxon>core genistoids</taxon>
        <taxon>Crotalarieae</taxon>
        <taxon>Crotalaria</taxon>
    </lineage>
</organism>
<comment type="caution">
    <text evidence="3">The sequence shown here is derived from an EMBL/GenBank/DDBJ whole genome shotgun (WGS) entry which is preliminary data.</text>
</comment>
<dbReference type="InterPro" id="IPR000726">
    <property type="entry name" value="Glyco_hydro_19_cat"/>
</dbReference>
<dbReference type="GO" id="GO:0008061">
    <property type="term" value="F:chitin binding"/>
    <property type="evidence" value="ECO:0007669"/>
    <property type="project" value="UniProtKB-KW"/>
</dbReference>
<dbReference type="PANTHER" id="PTHR22595:SF111">
    <property type="entry name" value="CHITINASE 10"/>
    <property type="match status" value="1"/>
</dbReference>
<keyword evidence="1" id="KW-0147">Chitin-binding</keyword>
<proteinExistence type="predicted"/>
<dbReference type="InterPro" id="IPR023346">
    <property type="entry name" value="Lysozyme-like_dom_sf"/>
</dbReference>
<dbReference type="GO" id="GO:0016998">
    <property type="term" value="P:cell wall macromolecule catabolic process"/>
    <property type="evidence" value="ECO:0007669"/>
    <property type="project" value="InterPro"/>
</dbReference>